<dbReference type="Proteomes" id="UP001177744">
    <property type="component" value="Unassembled WGS sequence"/>
</dbReference>
<organism evidence="1 2">
    <name type="scientific">Cnephaeus nilssonii</name>
    <name type="common">Northern bat</name>
    <name type="synonym">Eptesicus nilssonii</name>
    <dbReference type="NCBI Taxonomy" id="3371016"/>
    <lineage>
        <taxon>Eukaryota</taxon>
        <taxon>Metazoa</taxon>
        <taxon>Chordata</taxon>
        <taxon>Craniata</taxon>
        <taxon>Vertebrata</taxon>
        <taxon>Euteleostomi</taxon>
        <taxon>Mammalia</taxon>
        <taxon>Eutheria</taxon>
        <taxon>Laurasiatheria</taxon>
        <taxon>Chiroptera</taxon>
        <taxon>Yangochiroptera</taxon>
        <taxon>Vespertilionidae</taxon>
        <taxon>Cnephaeus</taxon>
    </lineage>
</organism>
<dbReference type="AlphaFoldDB" id="A0AA40HJE8"/>
<protein>
    <submittedName>
        <fullName evidence="1">Uncharacterized protein</fullName>
    </submittedName>
</protein>
<name>A0AA40HJE8_CNENI</name>
<comment type="caution">
    <text evidence="1">The sequence shown here is derived from an EMBL/GenBank/DDBJ whole genome shotgun (WGS) entry which is preliminary data.</text>
</comment>
<reference evidence="1" key="1">
    <citation type="submission" date="2023-06" db="EMBL/GenBank/DDBJ databases">
        <title>Reference genome for the Northern bat (Eptesicus nilssonii), a most northern bat species.</title>
        <authorList>
            <person name="Laine V.N."/>
            <person name="Pulliainen A.T."/>
            <person name="Lilley T.M."/>
        </authorList>
    </citation>
    <scope>NUCLEOTIDE SEQUENCE</scope>
    <source>
        <strain evidence="1">BLF_Eptnil</strain>
        <tissue evidence="1">Kidney</tissue>
    </source>
</reference>
<dbReference type="EMBL" id="JAULJE010000018">
    <property type="protein sequence ID" value="KAK1332258.1"/>
    <property type="molecule type" value="Genomic_DNA"/>
</dbReference>
<sequence length="184" mass="20616">MMMTCPIRSILSYAGEETGPCFPRAARPPPGLPLRDPFHFENFQSQVIHVQGHEGARREEGGCTQRDQRDRVLAADPGKEVGKEVMQYDVVKEVVMVRGPRLVPIQHGRLPRLASHHHGAWQQCDHLHPTGGTSLHEPLNMLAITIMPIYPSSLSFLLTVVPTGDELKIMLSPEARNTRWVSFN</sequence>
<evidence type="ECO:0000313" key="2">
    <source>
        <dbReference type="Proteomes" id="UP001177744"/>
    </source>
</evidence>
<proteinExistence type="predicted"/>
<accession>A0AA40HJE8</accession>
<gene>
    <name evidence="1" type="ORF">QTO34_006930</name>
</gene>
<keyword evidence="2" id="KW-1185">Reference proteome</keyword>
<evidence type="ECO:0000313" key="1">
    <source>
        <dbReference type="EMBL" id="KAK1332258.1"/>
    </source>
</evidence>